<dbReference type="GO" id="GO:0003676">
    <property type="term" value="F:nucleic acid binding"/>
    <property type="evidence" value="ECO:0007669"/>
    <property type="project" value="InterPro"/>
</dbReference>
<accession>A0A2S3VNE6</accession>
<comment type="caution">
    <text evidence="2">The sequence shown here is derived from an EMBL/GenBank/DDBJ whole genome shotgun (WGS) entry which is preliminary data.</text>
</comment>
<dbReference type="AlphaFoldDB" id="A0A2S3VNE6"/>
<feature type="domain" description="TnsA endonuclease N-terminal" evidence="1">
    <location>
        <begin position="82"/>
        <end position="183"/>
    </location>
</feature>
<name>A0A2S3VNE6_9PSED</name>
<dbReference type="SUPFAM" id="SSF52980">
    <property type="entry name" value="Restriction endonuclease-like"/>
    <property type="match status" value="1"/>
</dbReference>
<reference evidence="3" key="1">
    <citation type="submission" date="2017-02" db="EMBL/GenBank/DDBJ databases">
        <authorList>
            <person name="Furmanczyk E.M."/>
        </authorList>
    </citation>
    <scope>NUCLEOTIDE SEQUENCE [LARGE SCALE GENOMIC DNA]</scope>
    <source>
        <strain evidence="3">AP3_22</strain>
    </source>
</reference>
<protein>
    <recommendedName>
        <fullName evidence="1">TnsA endonuclease N-terminal domain-containing protein</fullName>
    </recommendedName>
</protein>
<sequence>MVKQTSVPARRIPSRLVTQEWIEKRIASGVGQGVRELYRPWIKVRSVASLGSSHIVPGVKIQRAHHLLSKAEFHFHLILEHDPAVIDIREQFPLLPQAETFSIACSLGYRPVFYPRTKVPLVFTTDFVITKVAEGGGEKIVARTVKYRSEIEELSPKERTRLLEKLAIEKLYWSRRGVDWKLVLYEHLSPLHIQNLVKLRSHALVSALLATEKYFQRVTEFIDQSKTDEISLRLLLTKLSKALFIDYKVVKSLFFHMLWQRRLLMDFENQEIDLARPLKVFTPRSIELNICDERRDHA</sequence>
<gene>
    <name evidence="2" type="ORF">B0D71_18220</name>
</gene>
<evidence type="ECO:0000313" key="2">
    <source>
        <dbReference type="EMBL" id="POF41169.1"/>
    </source>
</evidence>
<organism evidence="2 3">
    <name type="scientific">Pseudomonas laurylsulfativorans</name>
    <dbReference type="NCBI Taxonomy" id="1943631"/>
    <lineage>
        <taxon>Bacteria</taxon>
        <taxon>Pseudomonadati</taxon>
        <taxon>Pseudomonadota</taxon>
        <taxon>Gammaproteobacteria</taxon>
        <taxon>Pseudomonadales</taxon>
        <taxon>Pseudomonadaceae</taxon>
        <taxon>Pseudomonas</taxon>
    </lineage>
</organism>
<proteinExistence type="predicted"/>
<evidence type="ECO:0000259" key="1">
    <source>
        <dbReference type="Pfam" id="PF08722"/>
    </source>
</evidence>
<dbReference type="EMBL" id="MUJK01000005">
    <property type="protein sequence ID" value="POF41169.1"/>
    <property type="molecule type" value="Genomic_DNA"/>
</dbReference>
<dbReference type="InterPro" id="IPR014833">
    <property type="entry name" value="TnsA_N"/>
</dbReference>
<dbReference type="InterPro" id="IPR011335">
    <property type="entry name" value="Restrct_endonuc-II-like"/>
</dbReference>
<dbReference type="InterPro" id="IPR011856">
    <property type="entry name" value="tRNA_endonuc-like_dom_sf"/>
</dbReference>
<dbReference type="RefSeq" id="WP_103396059.1">
    <property type="nucleotide sequence ID" value="NZ_MUJK01000005.1"/>
</dbReference>
<dbReference type="Pfam" id="PF08722">
    <property type="entry name" value="Tn7_TnsA-like_N"/>
    <property type="match status" value="1"/>
</dbReference>
<dbReference type="OrthoDB" id="5291587at2"/>
<dbReference type="Gene3D" id="3.40.1350.10">
    <property type="match status" value="1"/>
</dbReference>
<dbReference type="CDD" id="cd22362">
    <property type="entry name" value="TnsA_endonuclease-like"/>
    <property type="match status" value="1"/>
</dbReference>
<keyword evidence="3" id="KW-1185">Reference proteome</keyword>
<evidence type="ECO:0000313" key="3">
    <source>
        <dbReference type="Proteomes" id="UP000237440"/>
    </source>
</evidence>
<dbReference type="Proteomes" id="UP000237440">
    <property type="component" value="Unassembled WGS sequence"/>
</dbReference>